<dbReference type="AlphaFoldDB" id="A0A0N1HRT7"/>
<feature type="region of interest" description="Disordered" evidence="5">
    <location>
        <begin position="469"/>
        <end position="500"/>
    </location>
</feature>
<dbReference type="VEuPathDB" id="FungiDB:AB675_4277"/>
<evidence type="ECO:0000256" key="4">
    <source>
        <dbReference type="ARBA" id="ARBA00023136"/>
    </source>
</evidence>
<dbReference type="Pfam" id="PF13127">
    <property type="entry name" value="DUF3955"/>
    <property type="match status" value="1"/>
</dbReference>
<keyword evidence="2 6" id="KW-0812">Transmembrane</keyword>
<feature type="region of interest" description="Disordered" evidence="5">
    <location>
        <begin position="24"/>
        <end position="47"/>
    </location>
</feature>
<comment type="caution">
    <text evidence="9">The sequence shown here is derived from an EMBL/GenBank/DDBJ whole genome shotgun (WGS) entry which is preliminary data.</text>
</comment>
<dbReference type="Pfam" id="PF00892">
    <property type="entry name" value="EamA"/>
    <property type="match status" value="1"/>
</dbReference>
<feature type="transmembrane region" description="Helical" evidence="6">
    <location>
        <begin position="347"/>
        <end position="368"/>
    </location>
</feature>
<feature type="transmembrane region" description="Helical" evidence="6">
    <location>
        <begin position="260"/>
        <end position="276"/>
    </location>
</feature>
<accession>A0A0N1HRT7</accession>
<dbReference type="InterPro" id="IPR025016">
    <property type="entry name" value="DUF3955"/>
</dbReference>
<organism evidence="9 10">
    <name type="scientific">Cyphellophora attinorum</name>
    <dbReference type="NCBI Taxonomy" id="1664694"/>
    <lineage>
        <taxon>Eukaryota</taxon>
        <taxon>Fungi</taxon>
        <taxon>Dikarya</taxon>
        <taxon>Ascomycota</taxon>
        <taxon>Pezizomycotina</taxon>
        <taxon>Eurotiomycetes</taxon>
        <taxon>Chaetothyriomycetidae</taxon>
        <taxon>Chaetothyriales</taxon>
        <taxon>Cyphellophoraceae</taxon>
        <taxon>Cyphellophora</taxon>
    </lineage>
</organism>
<sequence length="500" mass="54600">MSQWLSSTSSNFFGRPKADALPGNENFEMDNSHPTTSGAGVDTPQDHKAERIPGAMRGLGVARHTLGLLLLLLVVCLWTTCNFLASSIFADDTYAQPFFLTYLNTSMFILAMVPSMVRMFWDLRRRGLWQERVEEIKHNYRSGGWRAVTKDPAAVGENDDSADLIKDLVEDEEADGEGEGLISHNISRSNEPRRTHLALLPTAKLALGFCFLWFGANYFALACLEFTTVASTTILTSTSSIWTLIIGAVTRTERFTWRKLLGVLASLFGIVLISTIDSGTPTATPGDDGNSTTNSALLVLRAVKEFPQKSSSELLLGDALALLSALIYGFYTVLLARTTKSAAPLELNMPLFFGLVGTWNFVLLLPLFPILHWTGIEPFEMPPTGRVWLIMLTNSVAALASDICWAYAMVLTSPLVVTVGLSLTIPLSLIGEMLIQGRYEGVWYWVGAAVVVGSFVFVDGEERRDVGAAAVTGGEPRALDTSAAVRRDDDSDDDGLEIPR</sequence>
<feature type="transmembrane region" description="Helical" evidence="6">
    <location>
        <begin position="226"/>
        <end position="248"/>
    </location>
</feature>
<dbReference type="SUPFAM" id="SSF103481">
    <property type="entry name" value="Multidrug resistance efflux transporter EmrE"/>
    <property type="match status" value="2"/>
</dbReference>
<feature type="transmembrane region" description="Helical" evidence="6">
    <location>
        <begin position="314"/>
        <end position="335"/>
    </location>
</feature>
<gene>
    <name evidence="9" type="ORF">AB675_4277</name>
</gene>
<evidence type="ECO:0000313" key="9">
    <source>
        <dbReference type="EMBL" id="KPI38632.1"/>
    </source>
</evidence>
<protein>
    <submittedName>
        <fullName evidence="9">Putative vacuolar membrane protein</fullName>
    </submittedName>
</protein>
<dbReference type="InterPro" id="IPR037185">
    <property type="entry name" value="EmrE-like"/>
</dbReference>
<dbReference type="OrthoDB" id="1436450at2759"/>
<dbReference type="RefSeq" id="XP_017998595.1">
    <property type="nucleotide sequence ID" value="XM_018144405.1"/>
</dbReference>
<feature type="transmembrane region" description="Helical" evidence="6">
    <location>
        <begin position="388"/>
        <end position="408"/>
    </location>
</feature>
<evidence type="ECO:0000256" key="1">
    <source>
        <dbReference type="ARBA" id="ARBA00004477"/>
    </source>
</evidence>
<name>A0A0N1HRT7_9EURO</name>
<evidence type="ECO:0000313" key="10">
    <source>
        <dbReference type="Proteomes" id="UP000038010"/>
    </source>
</evidence>
<evidence type="ECO:0000256" key="5">
    <source>
        <dbReference type="SAM" id="MobiDB-lite"/>
    </source>
</evidence>
<reference evidence="9 10" key="1">
    <citation type="submission" date="2015-06" db="EMBL/GenBank/DDBJ databases">
        <title>Draft genome of the ant-associated black yeast Phialophora attae CBS 131958.</title>
        <authorList>
            <person name="Moreno L.F."/>
            <person name="Stielow B.J."/>
            <person name="de Hoog S."/>
            <person name="Vicente V.A."/>
            <person name="Weiss V.A."/>
            <person name="de Vries M."/>
            <person name="Cruz L.M."/>
            <person name="Souza E.M."/>
        </authorList>
    </citation>
    <scope>NUCLEOTIDE SEQUENCE [LARGE SCALE GENOMIC DNA]</scope>
    <source>
        <strain evidence="9 10">CBS 131958</strain>
    </source>
</reference>
<feature type="transmembrane region" description="Helical" evidence="6">
    <location>
        <begin position="441"/>
        <end position="458"/>
    </location>
</feature>
<dbReference type="STRING" id="1664694.A0A0N1HRT7"/>
<dbReference type="PANTHER" id="PTHR23051">
    <property type="entry name" value="SOLUTE CARRIER FAMILY 35, MEMBER F5"/>
    <property type="match status" value="1"/>
</dbReference>
<feature type="transmembrane region" description="Helical" evidence="6">
    <location>
        <begin position="66"/>
        <end position="90"/>
    </location>
</feature>
<keyword evidence="10" id="KW-1185">Reference proteome</keyword>
<evidence type="ECO:0000256" key="6">
    <source>
        <dbReference type="SAM" id="Phobius"/>
    </source>
</evidence>
<evidence type="ECO:0000256" key="2">
    <source>
        <dbReference type="ARBA" id="ARBA00022692"/>
    </source>
</evidence>
<dbReference type="GO" id="GO:0000329">
    <property type="term" value="C:fungal-type vacuole membrane"/>
    <property type="evidence" value="ECO:0007669"/>
    <property type="project" value="TreeGrafter"/>
</dbReference>
<dbReference type="EMBL" id="LFJN01000018">
    <property type="protein sequence ID" value="KPI38632.1"/>
    <property type="molecule type" value="Genomic_DNA"/>
</dbReference>
<dbReference type="InterPro" id="IPR000620">
    <property type="entry name" value="EamA_dom"/>
</dbReference>
<comment type="subcellular location">
    <subcellularLocation>
        <location evidence="1">Endoplasmic reticulum membrane</location>
        <topology evidence="1">Multi-pass membrane protein</topology>
    </subcellularLocation>
</comment>
<feature type="domain" description="DUF3955" evidence="8">
    <location>
        <begin position="65"/>
        <end position="115"/>
    </location>
</feature>
<feature type="transmembrane region" description="Helical" evidence="6">
    <location>
        <begin position="415"/>
        <end position="435"/>
    </location>
</feature>
<feature type="domain" description="EamA" evidence="7">
    <location>
        <begin position="206"/>
        <end position="275"/>
    </location>
</feature>
<proteinExistence type="predicted"/>
<evidence type="ECO:0000259" key="8">
    <source>
        <dbReference type="Pfam" id="PF13127"/>
    </source>
</evidence>
<keyword evidence="4 6" id="KW-0472">Membrane</keyword>
<dbReference type="GeneID" id="28736285"/>
<feature type="transmembrane region" description="Helical" evidence="6">
    <location>
        <begin position="197"/>
        <end position="220"/>
    </location>
</feature>
<keyword evidence="3 6" id="KW-1133">Transmembrane helix</keyword>
<dbReference type="Gene3D" id="1.10.3730.20">
    <property type="match status" value="1"/>
</dbReference>
<dbReference type="Proteomes" id="UP000038010">
    <property type="component" value="Unassembled WGS sequence"/>
</dbReference>
<dbReference type="PANTHER" id="PTHR23051:SF0">
    <property type="entry name" value="SOLUTE CARRIER FAMILY 35 MEMBER F5"/>
    <property type="match status" value="1"/>
</dbReference>
<feature type="compositionally biased region" description="Acidic residues" evidence="5">
    <location>
        <begin position="490"/>
        <end position="500"/>
    </location>
</feature>
<evidence type="ECO:0000256" key="3">
    <source>
        <dbReference type="ARBA" id="ARBA00022989"/>
    </source>
</evidence>
<feature type="transmembrane region" description="Helical" evidence="6">
    <location>
        <begin position="102"/>
        <end position="121"/>
    </location>
</feature>
<evidence type="ECO:0000259" key="7">
    <source>
        <dbReference type="Pfam" id="PF00892"/>
    </source>
</evidence>